<evidence type="ECO:0000259" key="1">
    <source>
        <dbReference type="Pfam" id="PF11715"/>
    </source>
</evidence>
<dbReference type="Proteomes" id="UP000019375">
    <property type="component" value="Unassembled WGS sequence"/>
</dbReference>
<evidence type="ECO:0000313" key="4">
    <source>
        <dbReference type="Proteomes" id="UP000019375"/>
    </source>
</evidence>
<organism evidence="3 4">
    <name type="scientific">Zygosaccharomyces bailii (strain CLIB 213 / ATCC 58445 / CBS 680 / BCRC 21525 / NBRC 1098 / NCYC 1416 / NRRL Y-2227)</name>
    <dbReference type="NCBI Taxonomy" id="1333698"/>
    <lineage>
        <taxon>Eukaryota</taxon>
        <taxon>Fungi</taxon>
        <taxon>Dikarya</taxon>
        <taxon>Ascomycota</taxon>
        <taxon>Saccharomycotina</taxon>
        <taxon>Saccharomycetes</taxon>
        <taxon>Saccharomycetales</taxon>
        <taxon>Saccharomycetaceae</taxon>
        <taxon>Zygosaccharomyces</taxon>
    </lineage>
</organism>
<reference evidence="4" key="1">
    <citation type="journal article" date="2013" name="Genome Announc.">
        <title>Genome sequence of the food spoilage yeast Zygosaccharomyces bailii CLIB 213(T).</title>
        <authorList>
            <person name="Galeote V."/>
            <person name="Bigey F."/>
            <person name="Devillers H."/>
            <person name="Neuveglise C."/>
            <person name="Dequin S."/>
        </authorList>
    </citation>
    <scope>NUCLEOTIDE SEQUENCE [LARGE SCALE GENOMIC DNA]</scope>
    <source>
        <strain evidence="4">CLIB 213 / ATCC 58445 / CBS 680 / CCRC 21525 / NBRC 1098 / NCYC 1416 / NRRL Y-2227</strain>
    </source>
</reference>
<feature type="domain" description="Nucleoporin NUP120 helical" evidence="2">
    <location>
        <begin position="502"/>
        <end position="684"/>
    </location>
</feature>
<dbReference type="AlphaFoldDB" id="A0A8J2TAW3"/>
<dbReference type="Pfam" id="PF11715">
    <property type="entry name" value="Beta-prop_Nup120_160"/>
    <property type="match status" value="1"/>
</dbReference>
<dbReference type="OrthoDB" id="67716at2759"/>
<gene>
    <name evidence="3" type="ORF">BN860_00540g</name>
</gene>
<dbReference type="EMBL" id="HG316471">
    <property type="protein sequence ID" value="CDF92030.1"/>
    <property type="molecule type" value="Genomic_DNA"/>
</dbReference>
<keyword evidence="4" id="KW-1185">Reference proteome</keyword>
<evidence type="ECO:0000259" key="2">
    <source>
        <dbReference type="Pfam" id="PF22114"/>
    </source>
</evidence>
<dbReference type="InterPro" id="IPR059141">
    <property type="entry name" value="Beta-prop_Nup120_160"/>
</dbReference>
<dbReference type="InterPro" id="IPR055090">
    <property type="entry name" value="NUP120_helical_saccharomycetes"/>
</dbReference>
<evidence type="ECO:0000313" key="3">
    <source>
        <dbReference type="EMBL" id="CDF92030.1"/>
    </source>
</evidence>
<accession>A0A8J2TAW3</accession>
<sequence>MLLLSKVDADLLQLSSSPVDENVTDLHLGSNDGVSYGLKNGDDDRSSFSTTFELSNNCYISYHLSLDHTILTLYPMEKNLFEKTINLYLPSPTMNRHLTVTVQEYQEHLIINIILKNGMYLLVKLPLKYIFSPNERLNDDWFEVFNPYDFTVRVPHLLYAVSAQFLVAFLEDGGLLGLKQFSNDRDVEPILFNDNSYLRSITHLFSKSTTNKSEKAVSCVLYEQRYLVILTQHCRLRIWDTVTFSLIQDYDLSKEYHFENADTSSYENPGQFLSLFSNHLMVYLPFGNGVFEVGTLAPDNKEKLGFTKKGIFSANISASSIWSLVDMTLLKPLNLDFESSYANLVVLWKSGTVSKLQILNILDQDLQAHEWIEATNRSLSDIESEQDLDVNGDVEKGLFNLKSRYESGLYEQAQKILSENNIVMIPGQSETMDYLANLDTILRDLKSKSDEVCSLTIYRDEIIVVNSLRTYGHSVYKTNTSLENIYYNIHNEVNDHELTRYLKTLHGFSSTLSKPVLASVSEKLIGIVSGEVSTELSLNEKFTDIFKSCLESKFEISNLKLLFNELSSFDILSILNDFIENNLEPSVINPSEFVDSITFDSLATVATMESLRQQVTIQRHFVLQILLTFAFLDFDCKAFETQLKLLLEYHFKQSLFLGLCQIDKSLFANELLARTTEHGCGIHLLSYEEWQSYLEYALFKFYSTSVSMNPYFLRFYKYYVLQSDWKTDQRAFSPKYLLHNIGWPFYVRGNEAEEFAIAIFLFVCENYEQAFEFFHLHDYSETMSDLLPECLKEVKDKDSGSMWSSLISSFTFPYKRSSYEYELSILFAETGNYEYALKCIKKSIEFSMKDVNIEEPQEFKQNQVAQYLDLLFYFDMYSEALDVLRISPVLSTEVKTNYYKSILESTEQRMPFLATLLRMCHCEENNKLYLPPEDFQIIDKIIVSQMQDNSWENLKQLYSFRVVNKHERAAVEALYGYARNIDIDSEIRRKCYLIIVNTLSTFDDERDQWLLHDCSIITLSELKAELRK</sequence>
<name>A0A8J2TAW3_ZYGB2</name>
<proteinExistence type="predicted"/>
<feature type="domain" description="Nucleoporin Nup120/160 beta-propeller" evidence="1">
    <location>
        <begin position="74"/>
        <end position="391"/>
    </location>
</feature>
<dbReference type="Pfam" id="PF22114">
    <property type="entry name" value="NUP120_helical_2"/>
    <property type="match status" value="1"/>
</dbReference>
<protein>
    <submittedName>
        <fullName evidence="3">ZYBA0S18-00540g1_1</fullName>
    </submittedName>
</protein>